<gene>
    <name evidence="1" type="ORF">SAMN02910406_00087</name>
</gene>
<dbReference type="RefSeq" id="WP_074959525.1">
    <property type="nucleotide sequence ID" value="NZ_FOKQ01000001.1"/>
</dbReference>
<dbReference type="Proteomes" id="UP000182192">
    <property type="component" value="Unassembled WGS sequence"/>
</dbReference>
<dbReference type="InterPro" id="IPR053913">
    <property type="entry name" value="NADAR-DarT1"/>
</dbReference>
<proteinExistence type="predicted"/>
<reference evidence="1" key="1">
    <citation type="submission" date="2016-10" db="EMBL/GenBank/DDBJ databases">
        <authorList>
            <person name="de Groot N.N."/>
        </authorList>
    </citation>
    <scope>NUCLEOTIDE SEQUENCE [LARGE SCALE GENOMIC DNA]</scope>
    <source>
        <strain evidence="1">AR67</strain>
    </source>
</reference>
<dbReference type="AlphaFoldDB" id="A0A1I1CVD8"/>
<organism evidence="1">
    <name type="scientific">Ruminococcus albus</name>
    <dbReference type="NCBI Taxonomy" id="1264"/>
    <lineage>
        <taxon>Bacteria</taxon>
        <taxon>Bacillati</taxon>
        <taxon>Bacillota</taxon>
        <taxon>Clostridia</taxon>
        <taxon>Eubacteriales</taxon>
        <taxon>Oscillospiraceae</taxon>
        <taxon>Ruminococcus</taxon>
    </lineage>
</organism>
<sequence length="214" mass="24764">MAKRPVFYADGNAVKCVDIEFQWFSGFAVSQKRKSIAALHEAIKVEYPGAEPLEISTKGEIPLGNKLSAFNLKLDGYYLENVFQSSKVFDDDNSPHREWLELHPKEAKREAGKLHESHKLLGFRYDGTDYPLEPKTVFYDHIYYKAVRQSLTLEELSQLKNYTHFTDIEFSPKRSINTQARSAVLIKLIFDKFGELPDMTAEEFISIHKRFLHD</sequence>
<evidence type="ECO:0000313" key="1">
    <source>
        <dbReference type="EMBL" id="SFB66517.1"/>
    </source>
</evidence>
<protein>
    <submittedName>
        <fullName evidence="1">Uncharacterized protein</fullName>
    </submittedName>
</protein>
<name>A0A1I1CVD8_RUMAL</name>
<dbReference type="OrthoDB" id="3255715at2"/>
<accession>A0A1I1CVD8</accession>
<dbReference type="EMBL" id="FOKQ01000001">
    <property type="protein sequence ID" value="SFB66517.1"/>
    <property type="molecule type" value="Genomic_DNA"/>
</dbReference>
<dbReference type="Pfam" id="PF22397">
    <property type="entry name" value="NADAR-DarT1"/>
    <property type="match status" value="1"/>
</dbReference>